<name>A0A8H6A1L2_PETAA</name>
<dbReference type="GO" id="GO:0071949">
    <property type="term" value="F:FAD binding"/>
    <property type="evidence" value="ECO:0007669"/>
    <property type="project" value="InterPro"/>
</dbReference>
<organism evidence="2 3">
    <name type="scientific">Petromyces alliaceus</name>
    <name type="common">Aspergillus alliaceus</name>
    <dbReference type="NCBI Taxonomy" id="209559"/>
    <lineage>
        <taxon>Eukaryota</taxon>
        <taxon>Fungi</taxon>
        <taxon>Dikarya</taxon>
        <taxon>Ascomycota</taxon>
        <taxon>Pezizomycotina</taxon>
        <taxon>Eurotiomycetes</taxon>
        <taxon>Eurotiomycetidae</taxon>
        <taxon>Eurotiales</taxon>
        <taxon>Aspergillaceae</taxon>
        <taxon>Aspergillus</taxon>
        <taxon>Aspergillus subgen. Circumdati</taxon>
    </lineage>
</organism>
<evidence type="ECO:0000313" key="3">
    <source>
        <dbReference type="Proteomes" id="UP000541154"/>
    </source>
</evidence>
<evidence type="ECO:0000259" key="1">
    <source>
        <dbReference type="Pfam" id="PF22924"/>
    </source>
</evidence>
<dbReference type="Gene3D" id="1.20.140.10">
    <property type="entry name" value="Butyryl-CoA Dehydrogenase, subunit A, domain 3"/>
    <property type="match status" value="1"/>
</dbReference>
<dbReference type="Pfam" id="PF22924">
    <property type="entry name" value="ACOX_C_alpha1"/>
    <property type="match status" value="1"/>
</dbReference>
<dbReference type="InterPro" id="IPR009100">
    <property type="entry name" value="AcylCoA_DH/oxidase_NM_dom_sf"/>
</dbReference>
<dbReference type="AlphaFoldDB" id="A0A8H6A1L2"/>
<dbReference type="GO" id="GO:0005504">
    <property type="term" value="F:fatty acid binding"/>
    <property type="evidence" value="ECO:0007669"/>
    <property type="project" value="TreeGrafter"/>
</dbReference>
<feature type="domain" description="Acyl-CoA oxidase C-alpha1" evidence="1">
    <location>
        <begin position="258"/>
        <end position="389"/>
    </location>
</feature>
<dbReference type="Proteomes" id="UP000541154">
    <property type="component" value="Unassembled WGS sequence"/>
</dbReference>
<accession>A0A8H6A1L2</accession>
<reference evidence="2 3" key="1">
    <citation type="submission" date="2019-04" db="EMBL/GenBank/DDBJ databases">
        <title>Aspergillus burnettii sp. nov., novel species from soil in southeast Queensland.</title>
        <authorList>
            <person name="Gilchrist C.L.M."/>
            <person name="Pitt J.I."/>
            <person name="Lange L."/>
            <person name="Lacey H.J."/>
            <person name="Vuong D."/>
            <person name="Midgley D.J."/>
            <person name="Greenfield P."/>
            <person name="Bradbury M."/>
            <person name="Lacey E."/>
            <person name="Busk P.K."/>
            <person name="Pilgaard B."/>
            <person name="Chooi Y.H."/>
            <person name="Piggott A.M."/>
        </authorList>
    </citation>
    <scope>NUCLEOTIDE SEQUENCE [LARGE SCALE GENOMIC DNA]</scope>
    <source>
        <strain evidence="2 3">FRR 5400</strain>
    </source>
</reference>
<dbReference type="GO" id="GO:0003997">
    <property type="term" value="F:acyl-CoA oxidase activity"/>
    <property type="evidence" value="ECO:0007669"/>
    <property type="project" value="InterPro"/>
</dbReference>
<dbReference type="EMBL" id="SPNV01000214">
    <property type="protein sequence ID" value="KAF5858245.1"/>
    <property type="molecule type" value="Genomic_DNA"/>
</dbReference>
<dbReference type="Gene3D" id="2.40.110.10">
    <property type="entry name" value="Butyryl-CoA Dehydrogenase, subunit A, domain 2"/>
    <property type="match status" value="1"/>
</dbReference>
<dbReference type="PANTHER" id="PTHR10909">
    <property type="entry name" value="ELECTRON TRANSPORT OXIDOREDUCTASE"/>
    <property type="match status" value="1"/>
</dbReference>
<dbReference type="GO" id="GO:0055088">
    <property type="term" value="P:lipid homeostasis"/>
    <property type="evidence" value="ECO:0007669"/>
    <property type="project" value="TreeGrafter"/>
</dbReference>
<dbReference type="InterPro" id="IPR012258">
    <property type="entry name" value="Acyl-CoA_oxidase"/>
</dbReference>
<dbReference type="SUPFAM" id="SSF47203">
    <property type="entry name" value="Acyl-CoA dehydrogenase C-terminal domain-like"/>
    <property type="match status" value="1"/>
</dbReference>
<evidence type="ECO:0000313" key="2">
    <source>
        <dbReference type="EMBL" id="KAF5858245.1"/>
    </source>
</evidence>
<gene>
    <name evidence="2" type="ORF">ETB97_004651</name>
</gene>
<sequence length="502" mass="55431">MPVNSVSLLDSDLFNVQADNATRDERISLSYHRARAIARAYAFNTDDVLRLTGKFWEFHQDLIHTRDSAAFTLLAIQYNLCAGTLAPFLKGRADLRSLMEKLLSFEVSGQFLLTEVGHGLDAHALETVAVLLPGGDFDLHTPHPDAAKYMPPTSPIAGFPRVGIVIARLLVDGEDRGVRPFIVWLNDGWRMCKGVSAKVLPERAGSKPLDHCITTFNHVRLARSALLGDVDKPADLRKNFQSTIWRVHIGTLSLTTVLIPTLKRSVFVAGKYSLRRHIRDPNNNPRPIISFRTQQRPVLHTLAQIAVFEPYAQESIRQYTDSTIPYSMRQGVAAAFKAVLSQATQESLFALAERCGAQGLFGYNNIIDNQLEVRGSSIAEGDTLVLSITIGHRMAYEAALDAAVSPDLLALYEAGVVLRHSGWFAENTALDSESQLDMELRAMNTILPRLEQLLDSTGADRYCTAPIVSNKSWEAFTRILKVHEGNASDGVQDDKVGATSKL</sequence>
<keyword evidence="3" id="KW-1185">Reference proteome</keyword>
<dbReference type="GO" id="GO:0033540">
    <property type="term" value="P:fatty acid beta-oxidation using acyl-CoA oxidase"/>
    <property type="evidence" value="ECO:0007669"/>
    <property type="project" value="TreeGrafter"/>
</dbReference>
<proteinExistence type="predicted"/>
<protein>
    <recommendedName>
        <fullName evidence="1">Acyl-CoA oxidase C-alpha1 domain-containing protein</fullName>
    </recommendedName>
</protein>
<dbReference type="InterPro" id="IPR036250">
    <property type="entry name" value="AcylCo_DH-like_C"/>
</dbReference>
<dbReference type="GO" id="GO:0005777">
    <property type="term" value="C:peroxisome"/>
    <property type="evidence" value="ECO:0007669"/>
    <property type="project" value="InterPro"/>
</dbReference>
<dbReference type="PANTHER" id="PTHR10909:SF382">
    <property type="entry name" value="ACYL-COENZYME A OXIDASE"/>
    <property type="match status" value="1"/>
</dbReference>
<dbReference type="InterPro" id="IPR046373">
    <property type="entry name" value="Acyl-CoA_Oxase/DH_mid-dom_sf"/>
</dbReference>
<dbReference type="SUPFAM" id="SSF56645">
    <property type="entry name" value="Acyl-CoA dehydrogenase NM domain-like"/>
    <property type="match status" value="1"/>
</dbReference>
<comment type="caution">
    <text evidence="2">The sequence shown here is derived from an EMBL/GenBank/DDBJ whole genome shotgun (WGS) entry which is preliminary data.</text>
</comment>
<dbReference type="InterPro" id="IPR055060">
    <property type="entry name" value="ACOX_C_alpha1"/>
</dbReference>